<evidence type="ECO:0000256" key="7">
    <source>
        <dbReference type="ARBA" id="ARBA00022801"/>
    </source>
</evidence>
<keyword evidence="9" id="KW-0862">Zinc</keyword>
<dbReference type="eggNOG" id="KOG1001">
    <property type="taxonomic scope" value="Eukaryota"/>
</dbReference>
<dbReference type="OrthoDB" id="2801544at2759"/>
<dbReference type="InterPro" id="IPR001841">
    <property type="entry name" value="Znf_RING"/>
</dbReference>
<dbReference type="AlphaFoldDB" id="A0A0W4ZWI0"/>
<evidence type="ECO:0000256" key="11">
    <source>
        <dbReference type="ARBA" id="ARBA00023204"/>
    </source>
</evidence>
<dbReference type="Pfam" id="PF00271">
    <property type="entry name" value="Helicase_C"/>
    <property type="match status" value="1"/>
</dbReference>
<dbReference type="GO" id="GO:0003676">
    <property type="term" value="F:nucleic acid binding"/>
    <property type="evidence" value="ECO:0007669"/>
    <property type="project" value="InterPro"/>
</dbReference>
<dbReference type="InterPro" id="IPR027417">
    <property type="entry name" value="P-loop_NTPase"/>
</dbReference>
<evidence type="ECO:0000256" key="1">
    <source>
        <dbReference type="ARBA" id="ARBA00004123"/>
    </source>
</evidence>
<dbReference type="GO" id="GO:0008094">
    <property type="term" value="F:ATP-dependent activity, acting on DNA"/>
    <property type="evidence" value="ECO:0007669"/>
    <property type="project" value="TreeGrafter"/>
</dbReference>
<dbReference type="PROSITE" id="PS51194">
    <property type="entry name" value="HELICASE_CTER"/>
    <property type="match status" value="1"/>
</dbReference>
<dbReference type="Gene3D" id="3.40.50.10810">
    <property type="entry name" value="Tandem AAA-ATPase domain"/>
    <property type="match status" value="1"/>
</dbReference>
<dbReference type="STRING" id="1408657.A0A0W4ZWI0"/>
<keyword evidence="6 13" id="KW-0863">Zinc-finger</keyword>
<dbReference type="SMART" id="SM00487">
    <property type="entry name" value="DEXDc"/>
    <property type="match status" value="1"/>
</dbReference>
<organism evidence="17 18">
    <name type="scientific">Pneumocystis jirovecii (strain RU7)</name>
    <name type="common">Human pneumocystis pneumonia agent</name>
    <dbReference type="NCBI Taxonomy" id="1408657"/>
    <lineage>
        <taxon>Eukaryota</taxon>
        <taxon>Fungi</taxon>
        <taxon>Dikarya</taxon>
        <taxon>Ascomycota</taxon>
        <taxon>Taphrinomycotina</taxon>
        <taxon>Pneumocystomycetes</taxon>
        <taxon>Pneumocystaceae</taxon>
        <taxon>Pneumocystis</taxon>
    </lineage>
</organism>
<evidence type="ECO:0000256" key="9">
    <source>
        <dbReference type="ARBA" id="ARBA00022833"/>
    </source>
</evidence>
<dbReference type="InterPro" id="IPR000330">
    <property type="entry name" value="SNF2_N"/>
</dbReference>
<evidence type="ECO:0000256" key="2">
    <source>
        <dbReference type="ARBA" id="ARBA00007025"/>
    </source>
</evidence>
<dbReference type="InterPro" id="IPR014001">
    <property type="entry name" value="Helicase_ATP-bd"/>
</dbReference>
<dbReference type="SMART" id="SM00490">
    <property type="entry name" value="HELICc"/>
    <property type="match status" value="1"/>
</dbReference>
<comment type="similarity">
    <text evidence="2">Belongs to the SNF2/RAD54 helicase family.</text>
</comment>
<dbReference type="Proteomes" id="UP000053447">
    <property type="component" value="Unassembled WGS sequence"/>
</dbReference>
<dbReference type="Pfam" id="PF00176">
    <property type="entry name" value="SNF2-rel_dom"/>
    <property type="match status" value="1"/>
</dbReference>
<evidence type="ECO:0000256" key="8">
    <source>
        <dbReference type="ARBA" id="ARBA00022806"/>
    </source>
</evidence>
<feature type="domain" description="RING-type" evidence="14">
    <location>
        <begin position="770"/>
        <end position="815"/>
    </location>
</feature>
<gene>
    <name evidence="17" type="ORF">T551_00213</name>
</gene>
<dbReference type="SUPFAM" id="SSF57850">
    <property type="entry name" value="RING/U-box"/>
    <property type="match status" value="1"/>
</dbReference>
<evidence type="ECO:0000256" key="13">
    <source>
        <dbReference type="PROSITE-ProRule" id="PRU00175"/>
    </source>
</evidence>
<dbReference type="Gene3D" id="3.40.50.300">
    <property type="entry name" value="P-loop containing nucleotide triphosphate hydrolases"/>
    <property type="match status" value="1"/>
</dbReference>
<evidence type="ECO:0000256" key="5">
    <source>
        <dbReference type="ARBA" id="ARBA00022763"/>
    </source>
</evidence>
<evidence type="ECO:0000256" key="6">
    <source>
        <dbReference type="ARBA" id="ARBA00022771"/>
    </source>
</evidence>
<keyword evidence="18" id="KW-1185">Reference proteome</keyword>
<dbReference type="GO" id="GO:0004386">
    <property type="term" value="F:helicase activity"/>
    <property type="evidence" value="ECO:0007669"/>
    <property type="project" value="UniProtKB-KW"/>
</dbReference>
<dbReference type="GeneID" id="28938735"/>
<dbReference type="GO" id="GO:0005634">
    <property type="term" value="C:nucleus"/>
    <property type="evidence" value="ECO:0007669"/>
    <property type="project" value="UniProtKB-SubCell"/>
</dbReference>
<dbReference type="InterPro" id="IPR001650">
    <property type="entry name" value="Helicase_C-like"/>
</dbReference>
<dbReference type="PANTHER" id="PTHR45626">
    <property type="entry name" value="TRANSCRIPTION TERMINATION FACTOR 2-RELATED"/>
    <property type="match status" value="1"/>
</dbReference>
<comment type="subcellular location">
    <subcellularLocation>
        <location evidence="1">Nucleus</location>
    </subcellularLocation>
</comment>
<dbReference type="RefSeq" id="XP_018231420.1">
    <property type="nucleotide sequence ID" value="XM_018372480.1"/>
</dbReference>
<feature type="domain" description="Helicase C-terminal" evidence="16">
    <location>
        <begin position="856"/>
        <end position="1024"/>
    </location>
</feature>
<dbReference type="InterPro" id="IPR014905">
    <property type="entry name" value="HIRAN"/>
</dbReference>
<dbReference type="eggNOG" id="KOG3426">
    <property type="taxonomic scope" value="Eukaryota"/>
</dbReference>
<dbReference type="SUPFAM" id="SSF52540">
    <property type="entry name" value="P-loop containing nucleoside triphosphate hydrolases"/>
    <property type="match status" value="2"/>
</dbReference>
<keyword evidence="10" id="KW-0067">ATP-binding</keyword>
<dbReference type="InterPro" id="IPR050628">
    <property type="entry name" value="SNF2_RAD54_helicase_TF"/>
</dbReference>
<evidence type="ECO:0000313" key="18">
    <source>
        <dbReference type="Proteomes" id="UP000053447"/>
    </source>
</evidence>
<evidence type="ECO:0000259" key="16">
    <source>
        <dbReference type="PROSITE" id="PS51194"/>
    </source>
</evidence>
<dbReference type="Pfam" id="PF24975">
    <property type="entry name" value="UBA_Rad5"/>
    <property type="match status" value="1"/>
</dbReference>
<dbReference type="CDD" id="cd16572">
    <property type="entry name" value="RING-HC_SpRad8-like"/>
    <property type="match status" value="1"/>
</dbReference>
<evidence type="ECO:0000259" key="14">
    <source>
        <dbReference type="PROSITE" id="PS50089"/>
    </source>
</evidence>
<name>A0A0W4ZWI0_PNEJ7</name>
<dbReference type="PROSITE" id="PS50089">
    <property type="entry name" value="ZF_RING_2"/>
    <property type="match status" value="1"/>
</dbReference>
<dbReference type="GO" id="GO:0016818">
    <property type="term" value="F:hydrolase activity, acting on acid anhydrides, in phosphorus-containing anhydrides"/>
    <property type="evidence" value="ECO:0007669"/>
    <property type="project" value="InterPro"/>
</dbReference>
<accession>A0A0W4ZWI0</accession>
<dbReference type="PANTHER" id="PTHR45626:SF22">
    <property type="entry name" value="DNA REPAIR PROTEIN RAD5"/>
    <property type="match status" value="1"/>
</dbReference>
<keyword evidence="12" id="KW-0539">Nucleus</keyword>
<evidence type="ECO:0008006" key="19">
    <source>
        <dbReference type="Google" id="ProtNLM"/>
    </source>
</evidence>
<reference evidence="18" key="1">
    <citation type="journal article" date="2016" name="Nat. Commun.">
        <title>Genome analysis of three Pneumocystis species reveals adaptation mechanisms to life exclusively in mammalian hosts.</title>
        <authorList>
            <person name="Ma L."/>
            <person name="Chen Z."/>
            <person name="Huang D.W."/>
            <person name="Kutty G."/>
            <person name="Ishihara M."/>
            <person name="Wang H."/>
            <person name="Abouelleil A."/>
            <person name="Bishop L."/>
            <person name="Davey E."/>
            <person name="Deng R."/>
            <person name="Deng X."/>
            <person name="Fan L."/>
            <person name="Fantoni G."/>
            <person name="Fitzgerald M."/>
            <person name="Gogineni E."/>
            <person name="Goldberg J.M."/>
            <person name="Handley G."/>
            <person name="Hu X."/>
            <person name="Huber C."/>
            <person name="Jiao X."/>
            <person name="Jones K."/>
            <person name="Levin J.Z."/>
            <person name="Liu Y."/>
            <person name="Macdonald P."/>
            <person name="Melnikov A."/>
            <person name="Raley C."/>
            <person name="Sassi M."/>
            <person name="Sherman B.T."/>
            <person name="Song X."/>
            <person name="Sykes S."/>
            <person name="Tran B."/>
            <person name="Walsh L."/>
            <person name="Xia Y."/>
            <person name="Yang J."/>
            <person name="Young S."/>
            <person name="Zeng Q."/>
            <person name="Zheng X."/>
            <person name="Stephens R."/>
            <person name="Nusbaum C."/>
            <person name="Birren B.W."/>
            <person name="Azadi P."/>
            <person name="Lempicki R.A."/>
            <person name="Cuomo C.A."/>
            <person name="Kovacs J.A."/>
        </authorList>
    </citation>
    <scope>NUCLEOTIDE SEQUENCE [LARGE SCALE GENOMIC DNA]</scope>
    <source>
        <strain evidence="18">RU7</strain>
    </source>
</reference>
<dbReference type="CDD" id="cd18793">
    <property type="entry name" value="SF2_C_SNF"/>
    <property type="match status" value="1"/>
</dbReference>
<evidence type="ECO:0000256" key="3">
    <source>
        <dbReference type="ARBA" id="ARBA00022723"/>
    </source>
</evidence>
<evidence type="ECO:0000256" key="4">
    <source>
        <dbReference type="ARBA" id="ARBA00022741"/>
    </source>
</evidence>
<keyword evidence="4" id="KW-0547">Nucleotide-binding</keyword>
<dbReference type="PROSITE" id="PS51192">
    <property type="entry name" value="HELICASE_ATP_BIND_1"/>
    <property type="match status" value="1"/>
</dbReference>
<dbReference type="InterPro" id="IPR013083">
    <property type="entry name" value="Znf_RING/FYVE/PHD"/>
</dbReference>
<feature type="domain" description="Helicase ATP-binding" evidence="15">
    <location>
        <begin position="396"/>
        <end position="586"/>
    </location>
</feature>
<dbReference type="GO" id="GO:0008270">
    <property type="term" value="F:zinc ion binding"/>
    <property type="evidence" value="ECO:0007669"/>
    <property type="project" value="UniProtKB-KW"/>
</dbReference>
<keyword evidence="3" id="KW-0479">Metal-binding</keyword>
<dbReference type="GO" id="GO:0005524">
    <property type="term" value="F:ATP binding"/>
    <property type="evidence" value="ECO:0007669"/>
    <property type="project" value="UniProtKB-KW"/>
</dbReference>
<sequence>MAPPAKKPKRQLSNDTKLINKLKNIIGHNVNSDALEQLIESSKGNLEKAVNMYFDKTWETTATKPWSRRYIGSFGLEGWTSVSGKALLSAGEVVVLKKQAFWGSKGGSKLTQIQRGAKRSDLGRKASSIIRFYNSKGVEVGRIPQEPTVYMSFLLDQNTCTFSANCVYAPLEMKIGVCFHIYIYYLIVGDKVLLQITCFIHRHAFSTLKHSSFQEKSTREVSKVEEILELHRMSILWLLTKIGLEPDHSKTSEYKTTLIEVIKTTKKICESVPFKTVHLNSYSSDELSPEDQNKELEKEQLDFLYKNTESYNPNMKEMDPPCSFNLELKPYQKQALYWMVNKEQENNSLEEANSIHPLWKIFSWPSYDENGERLCLENTDKFYVNPYSGKLSLEFPKADYAYCGGILADEMGLGKTIEILSLIHSNKPKTQSNTTSFIINSSTSIKACRTTLVVVPMSLLEQWRSEAEIASKPNSLKTQVYYGIDKSIDILTQCQTSNQPDLLITSYGIVLSEWSQMIANDKAFNLFGIDFYRVVLDEAHYIRNRLSKTAKACSALNAKRRWVLTGTPIVNKLEDLFSLVHFLKIEPWGNFVFWKTFVTVPFESKNISHALNTVSMIFRNFVLRRTKTTKDIHGNLIISLPPKEIITEEIILSPKEREIYDLIYTKAKQTFIENSAAGTIFKNYITILTMLLRLRQSCCHPSLIKHSAKNDLFDILFHKEDINDSIDINNDIDLRKLIEPFNDQITKEQNINTYTTYAIKNILEKSDSECPICSADPIIEEAVTPCWHMACKSCLEQHIKFQESRGEKPLCHICRLPIDKRNIYYIIRRKNSDTANHNCQVILRKSTFISSSKINALIKHLFALKTSDPYSKSIVFSQFTSFLDLIEIYIKRDNFEFLRLDGGMAMKERSIVLEKFRSEKKGLILLVSQKSGNVGLNLTVASSVFILDPWWNFTMEDQAVDRVHRIGQTCPVKVIRFIVKNSVEEKMIQICKRKSALANISVVEHQSREEMTKQRLEELKTLFE</sequence>
<dbReference type="eggNOG" id="KOG0543">
    <property type="taxonomic scope" value="Eukaryota"/>
</dbReference>
<dbReference type="GO" id="GO:0006281">
    <property type="term" value="P:DNA repair"/>
    <property type="evidence" value="ECO:0007669"/>
    <property type="project" value="UniProtKB-KW"/>
</dbReference>
<evidence type="ECO:0000259" key="15">
    <source>
        <dbReference type="PROSITE" id="PS51192"/>
    </source>
</evidence>
<dbReference type="InterPro" id="IPR038718">
    <property type="entry name" value="SNF2-like_sf"/>
</dbReference>
<evidence type="ECO:0000256" key="12">
    <source>
        <dbReference type="ARBA" id="ARBA00023242"/>
    </source>
</evidence>
<comment type="caution">
    <text evidence="17">The sequence shown here is derived from an EMBL/GenBank/DDBJ whole genome shotgun (WGS) entry which is preliminary data.</text>
</comment>
<proteinExistence type="inferred from homology"/>
<keyword evidence="8" id="KW-0347">Helicase</keyword>
<keyword evidence="7" id="KW-0378">Hydrolase</keyword>
<dbReference type="VEuPathDB" id="FungiDB:T551_00213"/>
<dbReference type="Gene3D" id="3.30.40.10">
    <property type="entry name" value="Zinc/RING finger domain, C3HC4 (zinc finger)"/>
    <property type="match status" value="1"/>
</dbReference>
<evidence type="ECO:0000313" key="17">
    <source>
        <dbReference type="EMBL" id="KTW32728.1"/>
    </source>
</evidence>
<protein>
    <recommendedName>
        <fullName evidence="19">DNA repair protein RAD5</fullName>
    </recommendedName>
</protein>
<dbReference type="Pfam" id="PF08797">
    <property type="entry name" value="HIRAN"/>
    <property type="match status" value="1"/>
</dbReference>
<keyword evidence="5" id="KW-0227">DNA damage</keyword>
<dbReference type="EMBL" id="LFWA01000001">
    <property type="protein sequence ID" value="KTW32728.1"/>
    <property type="molecule type" value="Genomic_DNA"/>
</dbReference>
<dbReference type="InterPro" id="IPR049730">
    <property type="entry name" value="SNF2/RAD54-like_C"/>
</dbReference>
<evidence type="ECO:0000256" key="10">
    <source>
        <dbReference type="ARBA" id="ARBA00022840"/>
    </source>
</evidence>
<keyword evidence="11" id="KW-0234">DNA repair</keyword>
<dbReference type="CDD" id="cd18008">
    <property type="entry name" value="DEXDc_SHPRH-like"/>
    <property type="match status" value="1"/>
</dbReference>